<dbReference type="Pfam" id="PF06911">
    <property type="entry name" value="Senescence"/>
    <property type="match status" value="1"/>
</dbReference>
<keyword evidence="3" id="KW-0805">Transcription regulation</keyword>
<feature type="compositionally biased region" description="Acidic residues" evidence="7">
    <location>
        <begin position="245"/>
        <end position="269"/>
    </location>
</feature>
<dbReference type="GO" id="GO:0003712">
    <property type="term" value="F:transcription coregulator activity"/>
    <property type="evidence" value="ECO:0007669"/>
    <property type="project" value="InterPro"/>
</dbReference>
<dbReference type="GO" id="GO:0070847">
    <property type="term" value="C:core mediator complex"/>
    <property type="evidence" value="ECO:0007669"/>
    <property type="project" value="TreeGrafter"/>
</dbReference>
<dbReference type="InterPro" id="IPR009686">
    <property type="entry name" value="Senescence/spartin_C"/>
</dbReference>
<feature type="compositionally biased region" description="Low complexity" evidence="7">
    <location>
        <begin position="823"/>
        <end position="840"/>
    </location>
</feature>
<evidence type="ECO:0000256" key="5">
    <source>
        <dbReference type="ARBA" id="ARBA00023242"/>
    </source>
</evidence>
<dbReference type="AlphaFoldDB" id="A0A1I8HY36"/>
<feature type="compositionally biased region" description="Basic and acidic residues" evidence="7">
    <location>
        <begin position="583"/>
        <end position="593"/>
    </location>
</feature>
<dbReference type="GO" id="GO:0016592">
    <property type="term" value="C:mediator complex"/>
    <property type="evidence" value="ECO:0007669"/>
    <property type="project" value="InterPro"/>
</dbReference>
<dbReference type="Proteomes" id="UP000095280">
    <property type="component" value="Unplaced"/>
</dbReference>
<feature type="region of interest" description="Disordered" evidence="7">
    <location>
        <begin position="638"/>
        <end position="657"/>
    </location>
</feature>
<evidence type="ECO:0000256" key="4">
    <source>
        <dbReference type="ARBA" id="ARBA00023163"/>
    </source>
</evidence>
<feature type="region of interest" description="Disordered" evidence="7">
    <location>
        <begin position="302"/>
        <end position="343"/>
    </location>
</feature>
<comment type="similarity">
    <text evidence="2">Belongs to the Mediator complex subunit 7 family.</text>
</comment>
<evidence type="ECO:0000256" key="7">
    <source>
        <dbReference type="SAM" id="MobiDB-lite"/>
    </source>
</evidence>
<reference evidence="10" key="1">
    <citation type="submission" date="2016-11" db="UniProtKB">
        <authorList>
            <consortium name="WormBaseParasite"/>
        </authorList>
    </citation>
    <scope>IDENTIFICATION</scope>
</reference>
<dbReference type="InterPro" id="IPR009244">
    <property type="entry name" value="Mediatior_Med7"/>
</dbReference>
<feature type="compositionally biased region" description="Pro residues" evidence="7">
    <location>
        <begin position="562"/>
        <end position="575"/>
    </location>
</feature>
<evidence type="ECO:0000313" key="10">
    <source>
        <dbReference type="WBParaSite" id="maker-uti_cns_0008480-snap-gene-0.4-mRNA-1"/>
    </source>
</evidence>
<dbReference type="InterPro" id="IPR044888">
    <property type="entry name" value="Mediatior_Med7_sf"/>
</dbReference>
<dbReference type="PANTHER" id="PTHR21428:SF11">
    <property type="entry name" value="MEDIATOR OF RNA POLYMERASE II TRANSCRIPTION SUBUNIT 7"/>
    <property type="match status" value="1"/>
</dbReference>
<evidence type="ECO:0000256" key="1">
    <source>
        <dbReference type="ARBA" id="ARBA00004123"/>
    </source>
</evidence>
<dbReference type="WBParaSite" id="maker-uti_cns_0008480-snap-gene-0.4-mRNA-1">
    <property type="protein sequence ID" value="maker-uti_cns_0008480-snap-gene-0.4-mRNA-1"/>
    <property type="gene ID" value="maker-uti_cns_0008480-snap-gene-0.4"/>
</dbReference>
<dbReference type="SUPFAM" id="SSF140718">
    <property type="entry name" value="Mediator hinge subcomplex-like"/>
    <property type="match status" value="1"/>
</dbReference>
<dbReference type="Pfam" id="PF05983">
    <property type="entry name" value="Med7"/>
    <property type="match status" value="1"/>
</dbReference>
<keyword evidence="9" id="KW-1185">Reference proteome</keyword>
<feature type="domain" description="Senescence" evidence="8">
    <location>
        <begin position="610"/>
        <end position="806"/>
    </location>
</feature>
<dbReference type="PANTHER" id="PTHR21428">
    <property type="entry name" value="MEDIATOR OF RNA POLYMERASE II TRANSCRIPTION SUBUNIT 7"/>
    <property type="match status" value="1"/>
</dbReference>
<organism evidence="9 10">
    <name type="scientific">Macrostomum lignano</name>
    <dbReference type="NCBI Taxonomy" id="282301"/>
    <lineage>
        <taxon>Eukaryota</taxon>
        <taxon>Metazoa</taxon>
        <taxon>Spiralia</taxon>
        <taxon>Lophotrochozoa</taxon>
        <taxon>Platyhelminthes</taxon>
        <taxon>Rhabditophora</taxon>
        <taxon>Macrostomorpha</taxon>
        <taxon>Macrostomida</taxon>
        <taxon>Macrostomidae</taxon>
        <taxon>Macrostomum</taxon>
    </lineage>
</organism>
<comment type="subcellular location">
    <subcellularLocation>
        <location evidence="1">Nucleus</location>
    </subcellularLocation>
</comment>
<feature type="region of interest" description="Disordered" evidence="7">
    <location>
        <begin position="555"/>
        <end position="593"/>
    </location>
</feature>
<dbReference type="Gene3D" id="6.10.140.200">
    <property type="match status" value="1"/>
</dbReference>
<keyword evidence="4" id="KW-0804">Transcription</keyword>
<keyword evidence="5" id="KW-0539">Nucleus</keyword>
<feature type="compositionally biased region" description="Low complexity" evidence="7">
    <location>
        <begin position="302"/>
        <end position="317"/>
    </location>
</feature>
<sequence length="840" mass="86960">QLQMSDSSRISAFPLPPMKYVNCYTDEQVHSGTAPPPPRPLDSSYAMFGMPCTKEDAVIHSLESQGIRRLYPALYDHKRELKKLNFSILANYLDLMDIVVKCPDSQERLQKLEHLKTLFINVHHLINEYRPLQARDTLIEMLSLQSSVTRQAVDTASRYLARADAVVGRAAAASVGGDEDEPMRGADEAAGGEISRALLNDIDRLSAELSELTAAAAELDDAESAGFDLFASRGDNGNEAVGDSATDDVELEADSDETSEDDDEPDDADEAGEAVVNLPAGHQAAVGFSTVNDAASGSLAQAPAAEAAVGASDEAPSPSAPPPPPQMPPPPYSPEEGATNASNCSSRHLRGLVRAALEADEANGGVGGSEVVARYLDARRQLLAAHSDATEDSLKQLAASLLEKVNSRLLSLGVQLPDESNEADEPTVAATELFRLPDGVRLFFVASDGRIRHGGSNSSLSLFVFDDAATASEAEQSQSAQPPAFITVGSHWRCPLIPGVTPVLASASGALIFPDLEAQDEASSVGVMLPEGLDTESRFLLLDLLACLSRLGIERQPEAPEKPPPYAPTPTPTPAVAPADADADQKPARRHTSDHLVTGIGWTAARMCEGAVAGGRLAGDLLTRARLAAQKRMRPAAAGSSAGSAAGSAAGNSNESANLDHVTTGVRLLRQGSAVGVRVSRRLVSGLVSGAGFLASRVVYPHAVAPALNAVGVSTSGRGSRSRLAGAARVAGAALSGASDVWESLGVAGSQLATCAADNGQALATHRWGDRAGAVTGDALHAGGNVARIAWATNALGVRAALKVVAMETGKEAVGRMAESDGAKAASAASGSAPSTGAKR</sequence>
<evidence type="ECO:0000256" key="3">
    <source>
        <dbReference type="ARBA" id="ARBA00023015"/>
    </source>
</evidence>
<feature type="compositionally biased region" description="Pro residues" evidence="7">
    <location>
        <begin position="318"/>
        <end position="333"/>
    </location>
</feature>
<feature type="region of interest" description="Disordered" evidence="7">
    <location>
        <begin position="818"/>
        <end position="840"/>
    </location>
</feature>
<dbReference type="GO" id="GO:0006357">
    <property type="term" value="P:regulation of transcription by RNA polymerase II"/>
    <property type="evidence" value="ECO:0007669"/>
    <property type="project" value="InterPro"/>
</dbReference>
<protein>
    <submittedName>
        <fullName evidence="10">Senescence domain-containing protein</fullName>
    </submittedName>
</protein>
<evidence type="ECO:0000259" key="8">
    <source>
        <dbReference type="Pfam" id="PF06911"/>
    </source>
</evidence>
<evidence type="ECO:0000256" key="2">
    <source>
        <dbReference type="ARBA" id="ARBA00009994"/>
    </source>
</evidence>
<accession>A0A1I8HY36</accession>
<keyword evidence="6" id="KW-0175">Coiled coil</keyword>
<proteinExistence type="inferred from homology"/>
<evidence type="ECO:0000313" key="9">
    <source>
        <dbReference type="Proteomes" id="UP000095280"/>
    </source>
</evidence>
<feature type="region of interest" description="Disordered" evidence="7">
    <location>
        <begin position="230"/>
        <end position="269"/>
    </location>
</feature>
<dbReference type="InterPro" id="IPR037212">
    <property type="entry name" value="Med7/Med21-like"/>
</dbReference>
<name>A0A1I8HY36_9PLAT</name>
<feature type="coiled-coil region" evidence="6">
    <location>
        <begin position="195"/>
        <end position="222"/>
    </location>
</feature>
<evidence type="ECO:0000256" key="6">
    <source>
        <dbReference type="SAM" id="Coils"/>
    </source>
</evidence>